<dbReference type="InterPro" id="IPR011762">
    <property type="entry name" value="COA_CT_N"/>
</dbReference>
<keyword evidence="4" id="KW-0863">Zinc-finger</keyword>
<keyword evidence="2" id="KW-0808">Transferase</keyword>
<feature type="chain" id="PRO_5012493440" evidence="7">
    <location>
        <begin position="27"/>
        <end position="397"/>
    </location>
</feature>
<dbReference type="GO" id="GO:0003989">
    <property type="term" value="F:acetyl-CoA carboxylase activity"/>
    <property type="evidence" value="ECO:0007669"/>
    <property type="project" value="InterPro"/>
</dbReference>
<dbReference type="SUPFAM" id="SSF52096">
    <property type="entry name" value="ClpP/crotonase"/>
    <property type="match status" value="1"/>
</dbReference>
<dbReference type="PANTHER" id="PTHR42995">
    <property type="entry name" value="ACETYL-COENZYME A CARBOXYLASE CARBOXYL TRANSFERASE SUBUNIT BETA, CHLOROPLASTIC"/>
    <property type="match status" value="1"/>
</dbReference>
<dbReference type="GO" id="GO:2001295">
    <property type="term" value="P:malonyl-CoA biosynthetic process"/>
    <property type="evidence" value="ECO:0007669"/>
    <property type="project" value="TreeGrafter"/>
</dbReference>
<feature type="signal peptide" evidence="7">
    <location>
        <begin position="1"/>
        <end position="26"/>
    </location>
</feature>
<evidence type="ECO:0000256" key="3">
    <source>
        <dbReference type="ARBA" id="ARBA00022741"/>
    </source>
</evidence>
<dbReference type="GO" id="GO:0016740">
    <property type="term" value="F:transferase activity"/>
    <property type="evidence" value="ECO:0007669"/>
    <property type="project" value="UniProtKB-KW"/>
</dbReference>
<organism evidence="9">
    <name type="scientific">Monsonia emarginata</name>
    <dbReference type="NCBI Taxonomy" id="28966"/>
    <lineage>
        <taxon>Eukaryota</taxon>
        <taxon>Viridiplantae</taxon>
        <taxon>Streptophyta</taxon>
        <taxon>Embryophyta</taxon>
        <taxon>Tracheophyta</taxon>
        <taxon>Spermatophyta</taxon>
        <taxon>Magnoliopsida</taxon>
        <taxon>eudicotyledons</taxon>
        <taxon>Gunneridae</taxon>
        <taxon>Pentapetalae</taxon>
        <taxon>rosids</taxon>
        <taxon>malvids</taxon>
        <taxon>Geraniales</taxon>
        <taxon>Geraniaceae</taxon>
        <taxon>Monsonia</taxon>
    </lineage>
</organism>
<dbReference type="Pfam" id="PF01039">
    <property type="entry name" value="Carboxyl_trans"/>
    <property type="match status" value="1"/>
</dbReference>
<dbReference type="AlphaFoldDB" id="A0A286SC32"/>
<dbReference type="GO" id="GO:0006633">
    <property type="term" value="P:fatty acid biosynthetic process"/>
    <property type="evidence" value="ECO:0007669"/>
    <property type="project" value="InterPro"/>
</dbReference>
<dbReference type="Gene3D" id="3.90.226.10">
    <property type="entry name" value="2-enoyl-CoA Hydratase, Chain A, domain 1"/>
    <property type="match status" value="1"/>
</dbReference>
<evidence type="ECO:0000259" key="8">
    <source>
        <dbReference type="PROSITE" id="PS50980"/>
    </source>
</evidence>
<sequence>MAVSQKLTLALFGGACPVATVPATTATRIRSQQISFSTTQGSPLFSGPKSSVAKVQFLKAADQSSNRSRYLKTAISSFAAQHETLGAVQKANIEISNKLNVIEKTISEGWEALDEVLKKMDKLEEEDDLFVYGRPLKEHLADWTEYQQYGYGPEEEIKDEPYQDRLVRYKKDTGLLEAIQTGKGKIHGVPVAFGSMEFGFMGGSMGSVVGEKITRLIECATNEFLPLILVCASGGARMQEGSFSLMQMAKISGALYYFRQKSVQRSNHIQKLFYAAILASPTTGGVLASFGMLGDVIISEPKTFIAFAGPRVIESILKEVVPEGSHAAEPLLEKGIIDEIVDRYDLKSVLAMLLDFHYYSPLPYVFSQNPVKTLAGATLQYESGGDEVEDGPSSAAS</sequence>
<protein>
    <submittedName>
        <fullName evidence="9">Acetyl-CoA carboxylase subunit beta</fullName>
    </submittedName>
</protein>
<dbReference type="PANTHER" id="PTHR42995:SF5">
    <property type="entry name" value="ACETYL-COENZYME A CARBOXYLASE CARBOXYL TRANSFERASE SUBUNIT BETA, CHLOROPLASTIC"/>
    <property type="match status" value="1"/>
</dbReference>
<evidence type="ECO:0000256" key="7">
    <source>
        <dbReference type="SAM" id="SignalP"/>
    </source>
</evidence>
<dbReference type="GO" id="GO:0008270">
    <property type="term" value="F:zinc ion binding"/>
    <property type="evidence" value="ECO:0007669"/>
    <property type="project" value="UniProtKB-KW"/>
</dbReference>
<evidence type="ECO:0000313" key="9">
    <source>
        <dbReference type="EMBL" id="ASZ00195.1"/>
    </source>
</evidence>
<keyword evidence="5" id="KW-0862">Zinc</keyword>
<dbReference type="PROSITE" id="PS50980">
    <property type="entry name" value="COA_CT_NTER"/>
    <property type="match status" value="1"/>
</dbReference>
<keyword evidence="7" id="KW-0732">Signal</keyword>
<feature type="domain" description="CoA carboxyltransferase N-terminal" evidence="8">
    <location>
        <begin position="109"/>
        <end position="372"/>
    </location>
</feature>
<evidence type="ECO:0000256" key="2">
    <source>
        <dbReference type="ARBA" id="ARBA00022679"/>
    </source>
</evidence>
<keyword evidence="3" id="KW-0547">Nucleotide-binding</keyword>
<keyword evidence="4" id="KW-0479">Metal-binding</keyword>
<gene>
    <name evidence="9" type="primary">accD</name>
</gene>
<dbReference type="GO" id="GO:0009507">
    <property type="term" value="C:chloroplast"/>
    <property type="evidence" value="ECO:0007669"/>
    <property type="project" value="TreeGrafter"/>
</dbReference>
<dbReference type="InterPro" id="IPR029045">
    <property type="entry name" value="ClpP/crotonase-like_dom_sf"/>
</dbReference>
<evidence type="ECO:0000256" key="6">
    <source>
        <dbReference type="ARBA" id="ARBA00022840"/>
    </source>
</evidence>
<dbReference type="PRINTS" id="PR01070">
    <property type="entry name" value="ACCCTRFRASEB"/>
</dbReference>
<evidence type="ECO:0000256" key="1">
    <source>
        <dbReference type="ARBA" id="ARBA00011842"/>
    </source>
</evidence>
<reference evidence="9" key="1">
    <citation type="journal article" date="2017" name="Genome Biol. Evol.">
        <title>Contrasting Patterns of Nucleotide Substitution Rates Provide Insight into Dynamic Evolution of Plastid and Mitochondrial Genomes of Geranium.</title>
        <authorList>
            <person name="Park S."/>
            <person name="Ruhlman T.A."/>
            <person name="Weng M.L."/>
            <person name="Hajrah N.H."/>
            <person name="Sabir J.S.M."/>
            <person name="Jansen R.K."/>
        </authorList>
    </citation>
    <scope>NUCLEOTIDE SEQUENCE</scope>
</reference>
<name>A0A286SC32_9ROSI</name>
<comment type="subunit">
    <text evidence="1">Acetyl-CoA carboxylase is a heterohexamer composed of biotin carboxyl carrier protein, biotin carboxylase and 2 subunits each of ACCase subunit alpha and ACCase plastid-coded subunit beta (accD).</text>
</comment>
<dbReference type="GO" id="GO:0005524">
    <property type="term" value="F:ATP binding"/>
    <property type="evidence" value="ECO:0007669"/>
    <property type="project" value="UniProtKB-KW"/>
</dbReference>
<evidence type="ECO:0000256" key="4">
    <source>
        <dbReference type="ARBA" id="ARBA00022771"/>
    </source>
</evidence>
<keyword evidence="6" id="KW-0067">ATP-binding</keyword>
<dbReference type="InterPro" id="IPR034733">
    <property type="entry name" value="AcCoA_carboxyl_beta"/>
</dbReference>
<accession>A0A286SC32</accession>
<evidence type="ECO:0000256" key="5">
    <source>
        <dbReference type="ARBA" id="ARBA00022833"/>
    </source>
</evidence>
<dbReference type="EMBL" id="KY640190">
    <property type="protein sequence ID" value="ASZ00195.1"/>
    <property type="molecule type" value="mRNA"/>
</dbReference>
<proteinExistence type="evidence at transcript level"/>
<dbReference type="InterPro" id="IPR000438">
    <property type="entry name" value="Acetyl_CoA_COase_Trfase_b_su"/>
</dbReference>
<dbReference type="GO" id="GO:0009317">
    <property type="term" value="C:acetyl-CoA carboxylase complex"/>
    <property type="evidence" value="ECO:0007669"/>
    <property type="project" value="InterPro"/>
</dbReference>